<reference evidence="4 5" key="1">
    <citation type="submission" date="2018-06" db="EMBL/GenBank/DDBJ databases">
        <title>Spirosoma sp. HMF3257 Genome sequencing and assembly.</title>
        <authorList>
            <person name="Kang H."/>
            <person name="Cha I."/>
            <person name="Kim H."/>
            <person name="Kang J."/>
            <person name="Joh K."/>
        </authorList>
    </citation>
    <scope>NUCLEOTIDE SEQUENCE [LARGE SCALE GENOMIC DNA]</scope>
    <source>
        <strain evidence="4 5">HMF3257</strain>
    </source>
</reference>
<evidence type="ECO:0000256" key="1">
    <source>
        <dbReference type="ARBA" id="ARBA00005445"/>
    </source>
</evidence>
<evidence type="ECO:0000256" key="2">
    <source>
        <dbReference type="ARBA" id="ARBA00022729"/>
    </source>
</evidence>
<evidence type="ECO:0000313" key="4">
    <source>
        <dbReference type="EMBL" id="RAI73812.1"/>
    </source>
</evidence>
<name>A0A327NF18_9BACT</name>
<dbReference type="InterPro" id="IPR021884">
    <property type="entry name" value="Ice-bd_prot"/>
</dbReference>
<keyword evidence="2 3" id="KW-0732">Signal</keyword>
<comment type="caution">
    <text evidence="4">The sequence shown here is derived from an EMBL/GenBank/DDBJ whole genome shotgun (WGS) entry which is preliminary data.</text>
</comment>
<dbReference type="EMBL" id="QLII01000001">
    <property type="protein sequence ID" value="RAI73812.1"/>
    <property type="molecule type" value="Genomic_DNA"/>
</dbReference>
<proteinExistence type="inferred from homology"/>
<feature type="chain" id="PRO_5016467270" description="DUF3494 domain-containing protein" evidence="3">
    <location>
        <begin position="26"/>
        <end position="412"/>
    </location>
</feature>
<dbReference type="Proteomes" id="UP000249016">
    <property type="component" value="Unassembled WGS sequence"/>
</dbReference>
<dbReference type="InterPro" id="IPR026444">
    <property type="entry name" value="Secre_tail"/>
</dbReference>
<dbReference type="Pfam" id="PF11999">
    <property type="entry name" value="Ice_binding"/>
    <property type="match status" value="1"/>
</dbReference>
<comment type="similarity">
    <text evidence="1">Belongs to the ice-binding protein family.</text>
</comment>
<organism evidence="4 5">
    <name type="scientific">Spirosoma telluris</name>
    <dbReference type="NCBI Taxonomy" id="2183553"/>
    <lineage>
        <taxon>Bacteria</taxon>
        <taxon>Pseudomonadati</taxon>
        <taxon>Bacteroidota</taxon>
        <taxon>Cytophagia</taxon>
        <taxon>Cytophagales</taxon>
        <taxon>Cytophagaceae</taxon>
        <taxon>Spirosoma</taxon>
    </lineage>
</organism>
<keyword evidence="5" id="KW-1185">Reference proteome</keyword>
<feature type="signal peptide" evidence="3">
    <location>
        <begin position="1"/>
        <end position="25"/>
    </location>
</feature>
<dbReference type="NCBIfam" id="TIGR04183">
    <property type="entry name" value="Por_Secre_tail"/>
    <property type="match status" value="1"/>
</dbReference>
<dbReference type="AlphaFoldDB" id="A0A327NF18"/>
<protein>
    <recommendedName>
        <fullName evidence="6">DUF3494 domain-containing protein</fullName>
    </recommendedName>
</protein>
<evidence type="ECO:0000256" key="3">
    <source>
        <dbReference type="SAM" id="SignalP"/>
    </source>
</evidence>
<evidence type="ECO:0008006" key="6">
    <source>
        <dbReference type="Google" id="ProtNLM"/>
    </source>
</evidence>
<accession>A0A327NF18</accession>
<sequence length="412" mass="42834">MFKPLLFSLTFIVMLAIQRLSFAQAPNLGTSASYALFSVAGAFTNTGASTVRGDIGTNVGELTGFPPGTVIGQTNVANATSAQVATDVSSAYVALTGVACASAVSPNLGGLTLTPGVYCQSGPAGASTLAGNLTLDGQGNANSVFIIKLTGVLSTATNSGILLTNGASFANVYFQVDGAVNLGIGSLFRGTILANGAISLLTGAALEGRGLSIAGAINLNANRVSNSTAAPLPVALVSFTATALANHTVDLNWITSLETNNKGFQLERSKDLALFETIGEISVESSNSNSLKTYRFLDLSPFLGTSYYRLRQTDLSGKVTLYPAVSVILRDEAYGAFPNPIVSDGRFTLRLDEPETALVSFYGLDGRLQPVLKTGTQGGNLLLKASDKLSSGVYILKVEERGQTRQHRLVVQ</sequence>
<gene>
    <name evidence="4" type="ORF">HMF3257_04255</name>
</gene>
<dbReference type="OrthoDB" id="921681at2"/>
<evidence type="ECO:0000313" key="5">
    <source>
        <dbReference type="Proteomes" id="UP000249016"/>
    </source>
</evidence>